<keyword evidence="2" id="KW-1185">Reference proteome</keyword>
<dbReference type="Proteomes" id="UP000325579">
    <property type="component" value="Unassembled WGS sequence"/>
</dbReference>
<evidence type="ECO:0000313" key="1">
    <source>
        <dbReference type="EMBL" id="KAE8397190.1"/>
    </source>
</evidence>
<reference evidence="1 2" key="1">
    <citation type="submission" date="2019-04" db="EMBL/GenBank/DDBJ databases">
        <authorList>
            <consortium name="DOE Joint Genome Institute"/>
            <person name="Mondo S."/>
            <person name="Kjaerbolling I."/>
            <person name="Vesth T."/>
            <person name="Frisvad J.C."/>
            <person name="Nybo J.L."/>
            <person name="Theobald S."/>
            <person name="Kildgaard S."/>
            <person name="Isbrandt T."/>
            <person name="Kuo A."/>
            <person name="Sato A."/>
            <person name="Lyhne E.K."/>
            <person name="Kogle M.E."/>
            <person name="Wiebenga A."/>
            <person name="Kun R.S."/>
            <person name="Lubbers R.J."/>
            <person name="Makela M.R."/>
            <person name="Barry K."/>
            <person name="Chovatia M."/>
            <person name="Clum A."/>
            <person name="Daum C."/>
            <person name="Haridas S."/>
            <person name="He G."/>
            <person name="LaButti K."/>
            <person name="Lipzen A."/>
            <person name="Riley R."/>
            <person name="Salamov A."/>
            <person name="Simmons B.A."/>
            <person name="Magnuson J.K."/>
            <person name="Henrissat B."/>
            <person name="Mortensen U.H."/>
            <person name="Larsen T.O."/>
            <person name="Devries R.P."/>
            <person name="Grigoriev I.V."/>
            <person name="Machida M."/>
            <person name="Baker S.E."/>
            <person name="Andersen M.R."/>
            <person name="Cantor M.N."/>
            <person name="Hua S.X."/>
        </authorList>
    </citation>
    <scope>NUCLEOTIDE SEQUENCE [LARGE SCALE GENOMIC DNA]</scope>
    <source>
        <strain evidence="1 2">CBS 119388</strain>
    </source>
</reference>
<dbReference type="GeneID" id="43675710"/>
<name>A0A5N7CSH2_9EURO</name>
<gene>
    <name evidence="1" type="ORF">BDV37DRAFT_65509</name>
</gene>
<dbReference type="AlphaFoldDB" id="A0A5N7CSH2"/>
<sequence>MPQTCLLRAQCDDPIRRFLFPKDFIGNGMIFEHATPASHVSAGSTESDLSLSRMSSQRSFINGVPSDQCTGSRPLVRLDPISRKEKKVVRFEYLMEKVLFLSPESKVSPLPEGISNLLEDDKHGSFRRCTLRAGISSGIQPSATSIFPSSSTRDVTPHYFASHYKSPAAYVS</sequence>
<proteinExistence type="predicted"/>
<accession>A0A5N7CSH2</accession>
<organism evidence="1 2">
    <name type="scientific">Aspergillus pseudonomiae</name>
    <dbReference type="NCBI Taxonomy" id="1506151"/>
    <lineage>
        <taxon>Eukaryota</taxon>
        <taxon>Fungi</taxon>
        <taxon>Dikarya</taxon>
        <taxon>Ascomycota</taxon>
        <taxon>Pezizomycotina</taxon>
        <taxon>Eurotiomycetes</taxon>
        <taxon>Eurotiomycetidae</taxon>
        <taxon>Eurotiales</taxon>
        <taxon>Aspergillaceae</taxon>
        <taxon>Aspergillus</taxon>
        <taxon>Aspergillus subgen. Circumdati</taxon>
    </lineage>
</organism>
<evidence type="ECO:0000313" key="2">
    <source>
        <dbReference type="Proteomes" id="UP000325579"/>
    </source>
</evidence>
<dbReference type="EMBL" id="ML736912">
    <property type="protein sequence ID" value="KAE8397190.1"/>
    <property type="molecule type" value="Genomic_DNA"/>
</dbReference>
<dbReference type="RefSeq" id="XP_031934509.1">
    <property type="nucleotide sequence ID" value="XM_032091019.1"/>
</dbReference>
<protein>
    <submittedName>
        <fullName evidence="1">Uncharacterized protein</fullName>
    </submittedName>
</protein>